<dbReference type="OrthoDB" id="2155935at2759"/>
<gene>
    <name evidence="10" type="ORF">MHI_LOCUS249119</name>
</gene>
<proteinExistence type="inferred from homology"/>
<dbReference type="Gene3D" id="2.170.210.10">
    <property type="entry name" value="DNA double-strand break repair and VJ recombination XRCC4, N-terminal"/>
    <property type="match status" value="1"/>
</dbReference>
<keyword evidence="4" id="KW-0234">DNA repair</keyword>
<dbReference type="GO" id="GO:0045027">
    <property type="term" value="F:DNA end binding"/>
    <property type="evidence" value="ECO:0007669"/>
    <property type="project" value="TreeGrafter"/>
</dbReference>
<evidence type="ECO:0000256" key="8">
    <source>
        <dbReference type="SAM" id="MobiDB-lite"/>
    </source>
</evidence>
<evidence type="ECO:0000259" key="9">
    <source>
        <dbReference type="Pfam" id="PF09302"/>
    </source>
</evidence>
<sequence length="635" mass="73035">MGVLIAPPEAGDASINIIPQMKKYPATLGKSSKSLVPAISDRNVTNRSALMIASNYDSTNNINKDAYRHTVLMDDNMFDKMSNSTINDSCQFSYYRSNKSDKYADAILVKDIGVSCKLLNQNTSKMDLPETKTLVKHLKKEYNDLTSITNKITTYTKDILSHLSKKNQRKHPLPKDLIASKHAIASQYVDTKGNLCLKLRLFSNAETQCTAQQVVKDSDNILYRDKYVTKELHNQNYIKHEDSSNIKSKHEKDIQTVIHQENAETNTPNSTSSSIYNTKYVTFNDVPKNKLKKNSDNKDCANQLEFKRHCPAIFTSWKEISNSKQSKNKSLSTFSTEAQQTDMISDECKERHTWNNIKINNDSYMVSITQKDDTIKVFLTNLIEIWMDTLTKEIILDRCRKLNPLLNIEDLNYYDVVLNILNNMSRNMINASVEHIKLRAEIDGGMMKFDVNLTKGTSQDFWEIITKPLCMSTMEISRQHKFLLDLVKKKDEEISEYKAEGAELIRKNIETKRFEEEQLKITILDPNIIDYTNIFQSAMNFYNEFNLYECSKTSKDFTSSNNSSNDDMQKMMQNRFVQNYSKNVCNSEDTTVQRTTKSVHSENEKQSKDTTSKKVTSNKIGTANLSYRPPKKLKK</sequence>
<dbReference type="InterPro" id="IPR038051">
    <property type="entry name" value="XRCC4-like_N_sf"/>
</dbReference>
<feature type="compositionally biased region" description="Polar residues" evidence="8">
    <location>
        <begin position="587"/>
        <end position="598"/>
    </location>
</feature>
<evidence type="ECO:0000256" key="1">
    <source>
        <dbReference type="ARBA" id="ARBA00004123"/>
    </source>
</evidence>
<dbReference type="Proteomes" id="UP000752696">
    <property type="component" value="Unassembled WGS sequence"/>
</dbReference>
<feature type="compositionally biased region" description="Basic and acidic residues" evidence="8">
    <location>
        <begin position="599"/>
        <end position="612"/>
    </location>
</feature>
<dbReference type="CDD" id="cd22285">
    <property type="entry name" value="HD_XLF_N"/>
    <property type="match status" value="1"/>
</dbReference>
<dbReference type="PANTHER" id="PTHR32235:SF1">
    <property type="entry name" value="NON-HOMOLOGOUS END-JOINING FACTOR 1"/>
    <property type="match status" value="1"/>
</dbReference>
<keyword evidence="2" id="KW-0227">DNA damage</keyword>
<dbReference type="Gene3D" id="1.10.287.450">
    <property type="entry name" value="Helix hairpin bin"/>
    <property type="match status" value="1"/>
</dbReference>
<evidence type="ECO:0000313" key="11">
    <source>
        <dbReference type="Proteomes" id="UP000752696"/>
    </source>
</evidence>
<evidence type="ECO:0000256" key="4">
    <source>
        <dbReference type="ARBA" id="ARBA00023204"/>
    </source>
</evidence>
<evidence type="ECO:0000256" key="3">
    <source>
        <dbReference type="ARBA" id="ARBA00023125"/>
    </source>
</evidence>
<accession>A0A6V7H3F8</accession>
<comment type="subcellular location">
    <subcellularLocation>
        <location evidence="1">Nucleus</location>
    </subcellularLocation>
</comment>
<comment type="similarity">
    <text evidence="6">Belongs to the XRCC4-XLF family. XLF subfamily.</text>
</comment>
<feature type="domain" description="XLF-like N-terminal" evidence="9">
    <location>
        <begin position="354"/>
        <end position="454"/>
    </location>
</feature>
<organism evidence="10 11">
    <name type="scientific">Heterotrigona itama</name>
    <dbReference type="NCBI Taxonomy" id="395501"/>
    <lineage>
        <taxon>Eukaryota</taxon>
        <taxon>Metazoa</taxon>
        <taxon>Ecdysozoa</taxon>
        <taxon>Arthropoda</taxon>
        <taxon>Hexapoda</taxon>
        <taxon>Insecta</taxon>
        <taxon>Pterygota</taxon>
        <taxon>Neoptera</taxon>
        <taxon>Endopterygota</taxon>
        <taxon>Hymenoptera</taxon>
        <taxon>Apocrita</taxon>
        <taxon>Aculeata</taxon>
        <taxon>Apoidea</taxon>
        <taxon>Anthophila</taxon>
        <taxon>Apidae</taxon>
        <taxon>Heterotrigona</taxon>
    </lineage>
</organism>
<protein>
    <recommendedName>
        <fullName evidence="7">Non-homologous end-joining factor 1</fullName>
    </recommendedName>
</protein>
<reference evidence="10" key="1">
    <citation type="submission" date="2020-07" db="EMBL/GenBank/DDBJ databases">
        <authorList>
            <person name="Nazaruddin N."/>
        </authorList>
    </citation>
    <scope>NUCLEOTIDE SEQUENCE</scope>
</reference>
<dbReference type="GO" id="GO:0006303">
    <property type="term" value="P:double-strand break repair via nonhomologous end joining"/>
    <property type="evidence" value="ECO:0007669"/>
    <property type="project" value="UniProtKB-ARBA"/>
</dbReference>
<comment type="caution">
    <text evidence="10">The sequence shown here is derived from an EMBL/GenBank/DDBJ whole genome shotgun (WGS) entry which is preliminary data.</text>
</comment>
<evidence type="ECO:0000313" key="10">
    <source>
        <dbReference type="EMBL" id="CAD1471766.1"/>
    </source>
</evidence>
<dbReference type="PANTHER" id="PTHR32235">
    <property type="entry name" value="NON-HOMOLOGOUS END-JOINING FACTOR 1"/>
    <property type="match status" value="1"/>
</dbReference>
<dbReference type="EMBL" id="CAJDYZ010004690">
    <property type="protein sequence ID" value="CAD1471766.1"/>
    <property type="molecule type" value="Genomic_DNA"/>
</dbReference>
<keyword evidence="5" id="KW-0539">Nucleus</keyword>
<keyword evidence="3" id="KW-0238">DNA-binding</keyword>
<evidence type="ECO:0000256" key="2">
    <source>
        <dbReference type="ARBA" id="ARBA00022763"/>
    </source>
</evidence>
<dbReference type="InterPro" id="IPR015381">
    <property type="entry name" value="XLF-like_N"/>
</dbReference>
<dbReference type="Pfam" id="PF09302">
    <property type="entry name" value="XLF"/>
    <property type="match status" value="1"/>
</dbReference>
<dbReference type="AlphaFoldDB" id="A0A6V7H3F8"/>
<dbReference type="GO" id="GO:0032807">
    <property type="term" value="C:DNA ligase IV complex"/>
    <property type="evidence" value="ECO:0007669"/>
    <property type="project" value="TreeGrafter"/>
</dbReference>
<feature type="region of interest" description="Disordered" evidence="8">
    <location>
        <begin position="587"/>
        <end position="635"/>
    </location>
</feature>
<dbReference type="InterPro" id="IPR052287">
    <property type="entry name" value="NHEJ_factor"/>
</dbReference>
<keyword evidence="11" id="KW-1185">Reference proteome</keyword>
<evidence type="ECO:0000256" key="7">
    <source>
        <dbReference type="ARBA" id="ARBA00044529"/>
    </source>
</evidence>
<feature type="non-terminal residue" evidence="10">
    <location>
        <position position="635"/>
    </location>
</feature>
<evidence type="ECO:0000256" key="5">
    <source>
        <dbReference type="ARBA" id="ARBA00023242"/>
    </source>
</evidence>
<name>A0A6V7H3F8_9HYME</name>
<evidence type="ECO:0000256" key="6">
    <source>
        <dbReference type="ARBA" id="ARBA00025747"/>
    </source>
</evidence>
<feature type="compositionally biased region" description="Polar residues" evidence="8">
    <location>
        <begin position="613"/>
        <end position="625"/>
    </location>
</feature>